<dbReference type="PaxDb" id="44689-DDB0218625"/>
<organism evidence="1 2">
    <name type="scientific">Dictyostelium discoideum</name>
    <name type="common">Social amoeba</name>
    <dbReference type="NCBI Taxonomy" id="44689"/>
    <lineage>
        <taxon>Eukaryota</taxon>
        <taxon>Amoebozoa</taxon>
        <taxon>Evosea</taxon>
        <taxon>Eumycetozoa</taxon>
        <taxon>Dictyostelia</taxon>
        <taxon>Dictyosteliales</taxon>
        <taxon>Dictyosteliaceae</taxon>
        <taxon>Dictyostelium</taxon>
    </lineage>
</organism>
<protein>
    <submittedName>
        <fullName evidence="1">Uncharacterized protein</fullName>
    </submittedName>
</protein>
<reference evidence="1 2" key="1">
    <citation type="journal article" date="2005" name="Nature">
        <title>The genome of the social amoeba Dictyostelium discoideum.</title>
        <authorList>
            <consortium name="The Dictyostelium discoideum Sequencing Consortium"/>
            <person name="Eichinger L."/>
            <person name="Pachebat J.A."/>
            <person name="Glockner G."/>
            <person name="Rajandream M.A."/>
            <person name="Sucgang R."/>
            <person name="Berriman M."/>
            <person name="Song J."/>
            <person name="Olsen R."/>
            <person name="Szafranski K."/>
            <person name="Xu Q."/>
            <person name="Tunggal B."/>
            <person name="Kummerfeld S."/>
            <person name="Madera M."/>
            <person name="Konfortov B.A."/>
            <person name="Rivero F."/>
            <person name="Bankier A.T."/>
            <person name="Lehmann R."/>
            <person name="Hamlin N."/>
            <person name="Davies R."/>
            <person name="Gaudet P."/>
            <person name="Fey P."/>
            <person name="Pilcher K."/>
            <person name="Chen G."/>
            <person name="Saunders D."/>
            <person name="Sodergren E."/>
            <person name="Davis P."/>
            <person name="Kerhornou A."/>
            <person name="Nie X."/>
            <person name="Hall N."/>
            <person name="Anjard C."/>
            <person name="Hemphill L."/>
            <person name="Bason N."/>
            <person name="Farbrother P."/>
            <person name="Desany B."/>
            <person name="Just E."/>
            <person name="Morio T."/>
            <person name="Rost R."/>
            <person name="Churcher C."/>
            <person name="Cooper J."/>
            <person name="Haydock S."/>
            <person name="van Driessche N."/>
            <person name="Cronin A."/>
            <person name="Goodhead I."/>
            <person name="Muzny D."/>
            <person name="Mourier T."/>
            <person name="Pain A."/>
            <person name="Lu M."/>
            <person name="Harper D."/>
            <person name="Lindsay R."/>
            <person name="Hauser H."/>
            <person name="James K."/>
            <person name="Quiles M."/>
            <person name="Madan Babu M."/>
            <person name="Saito T."/>
            <person name="Buchrieser C."/>
            <person name="Wardroper A."/>
            <person name="Felder M."/>
            <person name="Thangavelu M."/>
            <person name="Johnson D."/>
            <person name="Knights A."/>
            <person name="Loulseged H."/>
            <person name="Mungall K."/>
            <person name="Oliver K."/>
            <person name="Price C."/>
            <person name="Quail M.A."/>
            <person name="Urushihara H."/>
            <person name="Hernandez J."/>
            <person name="Rabbinowitsch E."/>
            <person name="Steffen D."/>
            <person name="Sanders M."/>
            <person name="Ma J."/>
            <person name="Kohara Y."/>
            <person name="Sharp S."/>
            <person name="Simmonds M."/>
            <person name="Spiegler S."/>
            <person name="Tivey A."/>
            <person name="Sugano S."/>
            <person name="White B."/>
            <person name="Walker D."/>
            <person name="Woodward J."/>
            <person name="Winckler T."/>
            <person name="Tanaka Y."/>
            <person name="Shaulsky G."/>
            <person name="Schleicher M."/>
            <person name="Weinstock G."/>
            <person name="Rosenthal A."/>
            <person name="Cox E.C."/>
            <person name="Chisholm R.L."/>
            <person name="Gibbs R."/>
            <person name="Loomis W.F."/>
            <person name="Platzer M."/>
            <person name="Kay R.R."/>
            <person name="Williams J."/>
            <person name="Dear P.H."/>
            <person name="Noegel A.A."/>
            <person name="Barrell B."/>
            <person name="Kuspa A."/>
        </authorList>
    </citation>
    <scope>NUCLEOTIDE SEQUENCE [LARGE SCALE GENOMIC DNA]</scope>
    <source>
        <strain evidence="1 2">AX4</strain>
    </source>
</reference>
<proteinExistence type="predicted"/>
<dbReference type="AlphaFoldDB" id="Q54PE5"/>
<name>Q54PE5_DICDI</name>
<dbReference type="EMBL" id="AAFI02000070">
    <property type="protein sequence ID" value="EAL65128.1"/>
    <property type="molecule type" value="Genomic_DNA"/>
</dbReference>
<comment type="caution">
    <text evidence="1">The sequence shown here is derived from an EMBL/GenBank/DDBJ whole genome shotgun (WGS) entry which is preliminary data.</text>
</comment>
<dbReference type="HOGENOM" id="CLU_2710020_0_0_1"/>
<evidence type="ECO:0000313" key="2">
    <source>
        <dbReference type="Proteomes" id="UP000002195"/>
    </source>
</evidence>
<accession>Q54PE5</accession>
<dbReference type="RefSeq" id="XP_638430.1">
    <property type="nucleotide sequence ID" value="XM_633338.1"/>
</dbReference>
<dbReference type="SMR" id="Q54PE5"/>
<gene>
    <name evidence="1" type="ORF">DDB_G0284717</name>
</gene>
<dbReference type="GeneID" id="8624679"/>
<evidence type="ECO:0000313" key="1">
    <source>
        <dbReference type="EMBL" id="EAL65128.1"/>
    </source>
</evidence>
<dbReference type="VEuPathDB" id="AmoebaDB:DDB_G0284717"/>
<dbReference type="InParanoid" id="Q54PE5"/>
<sequence>MIHDEDELIRKELKSFENKVDNYVEDGFCLACGQFTSHYFRHCNNIHQKFHVYKVIIDLCKPYPREWNKINGE</sequence>
<dbReference type="KEGG" id="ddi:DDB_G0284717"/>
<dbReference type="Proteomes" id="UP000002195">
    <property type="component" value="Unassembled WGS sequence"/>
</dbReference>
<keyword evidence="2" id="KW-1185">Reference proteome</keyword>